<keyword evidence="3" id="KW-1185">Reference proteome</keyword>
<name>A0A2C8FE41_9BACT</name>
<evidence type="ECO:0000313" key="2">
    <source>
        <dbReference type="EMBL" id="SOB60732.1"/>
    </source>
</evidence>
<dbReference type="KEGG" id="pprf:DPRO_3815"/>
<proteinExistence type="predicted"/>
<gene>
    <name evidence="2" type="ORF">DPRO_3815</name>
</gene>
<feature type="domain" description="Putative Flp pilus-assembly TadG-like N-terminal" evidence="1">
    <location>
        <begin position="14"/>
        <end position="60"/>
    </location>
</feature>
<dbReference type="Pfam" id="PF13400">
    <property type="entry name" value="Tad"/>
    <property type="match status" value="1"/>
</dbReference>
<evidence type="ECO:0000313" key="3">
    <source>
        <dbReference type="Proteomes" id="UP000219215"/>
    </source>
</evidence>
<dbReference type="RefSeq" id="WP_173806821.1">
    <property type="nucleotide sequence ID" value="NZ_LT907975.1"/>
</dbReference>
<evidence type="ECO:0000259" key="1">
    <source>
        <dbReference type="Pfam" id="PF13400"/>
    </source>
</evidence>
<dbReference type="InterPro" id="IPR028087">
    <property type="entry name" value="Tad_N"/>
</dbReference>
<sequence>MQHRLQSFIRQERGVASVMVALGMTALLGLAALAIDIGQIHLKRGALQTAADTGALAGASSMMSEGHEFAKIRSVVTNYATRNMVADDKPAQALTNADIVFMKDGVPTEINPNQVEVTVTLSAERGNPLNLYFGRILGINTVDVQVVARAGIVGICSSKCVKPFVVPTKFEWDDTAAPGTKYYNNGEMDVDSPEEVNSVNVIGYGQDDIGTSIIIKPGDPQLAIVPGQYNLVDLPPANKGAPVTGADAVRENIAGCTGSNSEFAVEPGDELQLEPGNSQGPVKQGTGDLISQDPYAYWDTSTNSVQGSQHSDPLDSPRVALMAFYDPKQPPTSGRNSIIVYELGAFFIESVDSEGNVSARFMNTVAVDPISTDDTNCMLRMSRLVLDSSRQ</sequence>
<dbReference type="Proteomes" id="UP000219215">
    <property type="component" value="Chromosome DPRO"/>
</dbReference>
<reference evidence="3" key="1">
    <citation type="submission" date="2017-09" db="EMBL/GenBank/DDBJ databases">
        <authorList>
            <person name="Regsiter A."/>
            <person name="William W."/>
        </authorList>
    </citation>
    <scope>NUCLEOTIDE SEQUENCE [LARGE SCALE GENOMIC DNA]</scope>
    <source>
        <strain evidence="3">500-1</strain>
    </source>
</reference>
<accession>A0A2C8FE41</accession>
<protein>
    <recommendedName>
        <fullName evidence="1">Putative Flp pilus-assembly TadG-like N-terminal domain-containing protein</fullName>
    </recommendedName>
</protein>
<dbReference type="AlphaFoldDB" id="A0A2C8FE41"/>
<organism evidence="2 3">
    <name type="scientific">Pseudodesulfovibrio profundus</name>
    <dbReference type="NCBI Taxonomy" id="57320"/>
    <lineage>
        <taxon>Bacteria</taxon>
        <taxon>Pseudomonadati</taxon>
        <taxon>Thermodesulfobacteriota</taxon>
        <taxon>Desulfovibrionia</taxon>
        <taxon>Desulfovibrionales</taxon>
        <taxon>Desulfovibrionaceae</taxon>
    </lineage>
</organism>
<dbReference type="EMBL" id="LT907975">
    <property type="protein sequence ID" value="SOB60732.1"/>
    <property type="molecule type" value="Genomic_DNA"/>
</dbReference>